<gene>
    <name evidence="2" type="ORF">G3I66_05715</name>
</gene>
<feature type="non-terminal residue" evidence="2">
    <location>
        <position position="1"/>
    </location>
</feature>
<protein>
    <submittedName>
        <fullName evidence="2">Uncharacterized protein</fullName>
    </submittedName>
</protein>
<dbReference type="AlphaFoldDB" id="A0A6G3T8N4"/>
<evidence type="ECO:0000313" key="2">
    <source>
        <dbReference type="EMBL" id="NEC32678.1"/>
    </source>
</evidence>
<keyword evidence="1" id="KW-0812">Transmembrane</keyword>
<organism evidence="2 3">
    <name type="scientific">Streptomyces rubrogriseus</name>
    <dbReference type="NCBI Taxonomy" id="194673"/>
    <lineage>
        <taxon>Bacteria</taxon>
        <taxon>Bacillati</taxon>
        <taxon>Actinomycetota</taxon>
        <taxon>Actinomycetes</taxon>
        <taxon>Kitasatosporales</taxon>
        <taxon>Streptomycetaceae</taxon>
        <taxon>Streptomyces</taxon>
        <taxon>Streptomyces violaceoruber group</taxon>
    </lineage>
</organism>
<keyword evidence="1" id="KW-1133">Transmembrane helix</keyword>
<reference evidence="2 3" key="1">
    <citation type="submission" date="2020-01" db="EMBL/GenBank/DDBJ databases">
        <title>Insect and environment-associated Actinomycetes.</title>
        <authorList>
            <person name="Currrie C."/>
            <person name="Chevrette M."/>
            <person name="Carlson C."/>
            <person name="Stubbendieck R."/>
            <person name="Wendt-Pienkowski E."/>
        </authorList>
    </citation>
    <scope>NUCLEOTIDE SEQUENCE [LARGE SCALE GENOMIC DNA]</scope>
    <source>
        <strain evidence="2 3">SID7739</strain>
    </source>
</reference>
<comment type="caution">
    <text evidence="2">The sequence shown here is derived from an EMBL/GenBank/DDBJ whole genome shotgun (WGS) entry which is preliminary data.</text>
</comment>
<feature type="non-terminal residue" evidence="2">
    <location>
        <position position="81"/>
    </location>
</feature>
<keyword evidence="1" id="KW-0472">Membrane</keyword>
<dbReference type="EMBL" id="JAAGMQ010000171">
    <property type="protein sequence ID" value="NEC32678.1"/>
    <property type="molecule type" value="Genomic_DNA"/>
</dbReference>
<name>A0A6G3T8N4_9ACTN</name>
<sequence length="81" mass="8086">AFAAGLCVVAGAGGVLRVTVPGDWTVPGCLGCAIALLAAELTPLHRPLRQGLVRASVAVQGFAVLWTLPLVAGCVLGPAVR</sequence>
<evidence type="ECO:0000313" key="3">
    <source>
        <dbReference type="Proteomes" id="UP000475666"/>
    </source>
</evidence>
<proteinExistence type="predicted"/>
<accession>A0A6G3T8N4</accession>
<evidence type="ECO:0000256" key="1">
    <source>
        <dbReference type="SAM" id="Phobius"/>
    </source>
</evidence>
<feature type="transmembrane region" description="Helical" evidence="1">
    <location>
        <begin position="57"/>
        <end position="80"/>
    </location>
</feature>
<dbReference type="Proteomes" id="UP000475666">
    <property type="component" value="Unassembled WGS sequence"/>
</dbReference>
<dbReference type="RefSeq" id="WP_414820633.1">
    <property type="nucleotide sequence ID" value="NZ_JAAGMQ010000171.1"/>
</dbReference>